<reference evidence="2 3" key="1">
    <citation type="submission" date="2016-07" db="EMBL/GenBank/DDBJ databases">
        <title>Comparative genomics of the Campylobacter concisus group.</title>
        <authorList>
            <person name="Miller W.G."/>
            <person name="Yee E."/>
            <person name="Chapman M.H."/>
            <person name="Huynh S."/>
            <person name="Bono J.L."/>
            <person name="On S.L.W."/>
            <person name="StLeger J."/>
            <person name="Foster G."/>
            <person name="Parker C.T."/>
        </authorList>
    </citation>
    <scope>NUCLEOTIDE SEQUENCE [LARGE SCALE GENOMIC DNA]</scope>
    <source>
        <strain evidence="2 3">CCUG 21559</strain>
    </source>
</reference>
<dbReference type="RefSeq" id="WP_171993375.1">
    <property type="nucleotide sequence ID" value="NZ_CP012542.1"/>
</dbReference>
<proteinExistence type="predicted"/>
<evidence type="ECO:0000313" key="2">
    <source>
        <dbReference type="EMBL" id="QCD44711.1"/>
    </source>
</evidence>
<accession>A0A6G5QGD4</accession>
<dbReference type="EMBL" id="CP012542">
    <property type="protein sequence ID" value="QCD44711.1"/>
    <property type="molecule type" value="Genomic_DNA"/>
</dbReference>
<gene>
    <name evidence="1" type="ORF">CMUC_0308</name>
    <name evidence="2" type="ORF">CMUC_0922</name>
</gene>
<keyword evidence="3" id="KW-1185">Reference proteome</keyword>
<dbReference type="AlphaFoldDB" id="A0A6G5QGD4"/>
<name>A0A6G5QGD4_9BACT</name>
<evidence type="ECO:0000313" key="1">
    <source>
        <dbReference type="EMBL" id="QCD44122.1"/>
    </source>
</evidence>
<dbReference type="Proteomes" id="UP000503264">
    <property type="component" value="Chromosome"/>
</dbReference>
<sequence length="134" mass="15355">MHIIYVTSDFIQASLEDKVLISAPAGVKLKTNDKNKYITWEITDSEVINQINTFLKQFVPCKITARQARLQLIKEGVYEAVEKFINEGDNSVAKVEWEYALDIERTNPLVGVLANQFNWDDEKLDDMFIKASVL</sequence>
<organism evidence="2 3">
    <name type="scientific">Campylobacter mucosalis CCUG 21559</name>
    <dbReference type="NCBI Taxonomy" id="1032067"/>
    <lineage>
        <taxon>Bacteria</taxon>
        <taxon>Pseudomonadati</taxon>
        <taxon>Campylobacterota</taxon>
        <taxon>Epsilonproteobacteria</taxon>
        <taxon>Campylobacterales</taxon>
        <taxon>Campylobacteraceae</taxon>
        <taxon>Campylobacter</taxon>
    </lineage>
</organism>
<evidence type="ECO:0000313" key="3">
    <source>
        <dbReference type="Proteomes" id="UP000503264"/>
    </source>
</evidence>
<protein>
    <submittedName>
        <fullName evidence="2">Uncharacterized protein</fullName>
    </submittedName>
</protein>
<dbReference type="EMBL" id="CP012542">
    <property type="protein sequence ID" value="QCD44122.1"/>
    <property type="molecule type" value="Genomic_DNA"/>
</dbReference>